<dbReference type="Proteomes" id="UP001235939">
    <property type="component" value="Chromosome 20"/>
</dbReference>
<feature type="domain" description="RNase H type-1" evidence="1">
    <location>
        <begin position="1"/>
        <end position="92"/>
    </location>
</feature>
<reference evidence="2 3" key="1">
    <citation type="submission" date="2022-01" db="EMBL/GenBank/DDBJ databases">
        <title>A chromosomal length assembly of Cordylochernes scorpioides.</title>
        <authorList>
            <person name="Zeh D."/>
            <person name="Zeh J."/>
        </authorList>
    </citation>
    <scope>NUCLEOTIDE SEQUENCE [LARGE SCALE GENOMIC DNA]</scope>
    <source>
        <strain evidence="2">IN4F17</strain>
        <tissue evidence="2">Whole Body</tissue>
    </source>
</reference>
<proteinExistence type="predicted"/>
<dbReference type="SUPFAM" id="SSF53098">
    <property type="entry name" value="Ribonuclease H-like"/>
    <property type="match status" value="1"/>
</dbReference>
<dbReference type="Gene3D" id="3.30.420.10">
    <property type="entry name" value="Ribonuclease H-like superfamily/Ribonuclease H"/>
    <property type="match status" value="1"/>
</dbReference>
<dbReference type="InterPro" id="IPR012337">
    <property type="entry name" value="RNaseH-like_sf"/>
</dbReference>
<organism evidence="2 3">
    <name type="scientific">Cordylochernes scorpioides</name>
    <dbReference type="NCBI Taxonomy" id="51811"/>
    <lineage>
        <taxon>Eukaryota</taxon>
        <taxon>Metazoa</taxon>
        <taxon>Ecdysozoa</taxon>
        <taxon>Arthropoda</taxon>
        <taxon>Chelicerata</taxon>
        <taxon>Arachnida</taxon>
        <taxon>Pseudoscorpiones</taxon>
        <taxon>Cheliferoidea</taxon>
        <taxon>Chernetidae</taxon>
        <taxon>Cordylochernes</taxon>
    </lineage>
</organism>
<keyword evidence="3" id="KW-1185">Reference proteome</keyword>
<dbReference type="InterPro" id="IPR002156">
    <property type="entry name" value="RNaseH_domain"/>
</dbReference>
<gene>
    <name evidence="2" type="ORF">LAZ67_20001678</name>
</gene>
<dbReference type="Pfam" id="PF00075">
    <property type="entry name" value="RNase_H"/>
    <property type="match status" value="1"/>
</dbReference>
<evidence type="ECO:0000259" key="1">
    <source>
        <dbReference type="PROSITE" id="PS50879"/>
    </source>
</evidence>
<name>A0ABY6LPF6_9ARAC</name>
<dbReference type="EMBL" id="CP092882">
    <property type="protein sequence ID" value="UYV81605.1"/>
    <property type="molecule type" value="Genomic_DNA"/>
</dbReference>
<sequence>MLEGSVLTKWTKWHRSSSPLQREDNLLEEVQRNLEEDFLHVAQIQKPPSLQLKTATTHKTDSSKTLLLQWIPSHVGVPGNEEADRLAKEGAAGHPDVVNY</sequence>
<accession>A0ABY6LPF6</accession>
<evidence type="ECO:0000313" key="2">
    <source>
        <dbReference type="EMBL" id="UYV81605.1"/>
    </source>
</evidence>
<evidence type="ECO:0000313" key="3">
    <source>
        <dbReference type="Proteomes" id="UP001235939"/>
    </source>
</evidence>
<dbReference type="PROSITE" id="PS50879">
    <property type="entry name" value="RNASE_H_1"/>
    <property type="match status" value="1"/>
</dbReference>
<protein>
    <recommendedName>
        <fullName evidence="1">RNase H type-1 domain-containing protein</fullName>
    </recommendedName>
</protein>
<dbReference type="InterPro" id="IPR036397">
    <property type="entry name" value="RNaseH_sf"/>
</dbReference>